<dbReference type="SUPFAM" id="SSF55068">
    <property type="entry name" value="Peptide methionine sulfoxide reductase"/>
    <property type="match status" value="1"/>
</dbReference>
<dbReference type="GO" id="GO:0008113">
    <property type="term" value="F:peptide-methionine (S)-S-oxide reductase activity"/>
    <property type="evidence" value="ECO:0007669"/>
    <property type="project" value="UniProtKB-EC"/>
</dbReference>
<reference evidence="7 8" key="1">
    <citation type="submission" date="2022-03" db="EMBL/GenBank/DDBJ databases">
        <title>Luteimonas soily sp. nov., a novel bacterium isolated from the soil.</title>
        <authorList>
            <person name="Zhang X."/>
        </authorList>
    </citation>
    <scope>NUCLEOTIDE SEQUENCE [LARGE SCALE GENOMIC DNA]</scope>
    <source>
        <strain evidence="7 8">50</strain>
    </source>
</reference>
<evidence type="ECO:0000256" key="5">
    <source>
        <dbReference type="SAM" id="SignalP"/>
    </source>
</evidence>
<name>A0ABT0A2P6_9GAMM</name>
<dbReference type="PANTHER" id="PTHR43774">
    <property type="entry name" value="PEPTIDE METHIONINE SULFOXIDE REDUCTASE"/>
    <property type="match status" value="1"/>
</dbReference>
<comment type="catalytic activity">
    <reaction evidence="3 4">
        <text>[thioredoxin]-disulfide + L-methionine + H2O = L-methionine (S)-S-oxide + [thioredoxin]-dithiol</text>
        <dbReference type="Rhea" id="RHEA:19993"/>
        <dbReference type="Rhea" id="RHEA-COMP:10698"/>
        <dbReference type="Rhea" id="RHEA-COMP:10700"/>
        <dbReference type="ChEBI" id="CHEBI:15377"/>
        <dbReference type="ChEBI" id="CHEBI:29950"/>
        <dbReference type="ChEBI" id="CHEBI:50058"/>
        <dbReference type="ChEBI" id="CHEBI:57844"/>
        <dbReference type="ChEBI" id="CHEBI:58772"/>
        <dbReference type="EC" id="1.8.4.11"/>
    </reaction>
</comment>
<comment type="catalytic activity">
    <reaction evidence="2 4">
        <text>L-methionyl-[protein] + [thioredoxin]-disulfide + H2O = L-methionyl-(S)-S-oxide-[protein] + [thioredoxin]-dithiol</text>
        <dbReference type="Rhea" id="RHEA:14217"/>
        <dbReference type="Rhea" id="RHEA-COMP:10698"/>
        <dbReference type="Rhea" id="RHEA-COMP:10700"/>
        <dbReference type="Rhea" id="RHEA-COMP:12313"/>
        <dbReference type="Rhea" id="RHEA-COMP:12315"/>
        <dbReference type="ChEBI" id="CHEBI:15377"/>
        <dbReference type="ChEBI" id="CHEBI:16044"/>
        <dbReference type="ChEBI" id="CHEBI:29950"/>
        <dbReference type="ChEBI" id="CHEBI:44120"/>
        <dbReference type="ChEBI" id="CHEBI:50058"/>
        <dbReference type="EC" id="1.8.4.11"/>
    </reaction>
</comment>
<keyword evidence="1 4" id="KW-0560">Oxidoreductase</keyword>
<dbReference type="RefSeq" id="WP_243319417.1">
    <property type="nucleotide sequence ID" value="NZ_JALGCL010000001.1"/>
</dbReference>
<feature type="active site" evidence="4">
    <location>
        <position position="56"/>
    </location>
</feature>
<evidence type="ECO:0000256" key="4">
    <source>
        <dbReference type="HAMAP-Rule" id="MF_01401"/>
    </source>
</evidence>
<dbReference type="PANTHER" id="PTHR43774:SF1">
    <property type="entry name" value="PEPTIDE METHIONINE SULFOXIDE REDUCTASE MSRA 2"/>
    <property type="match status" value="1"/>
</dbReference>
<dbReference type="Gene3D" id="3.30.1060.10">
    <property type="entry name" value="Peptide methionine sulphoxide reductase MsrA"/>
    <property type="match status" value="1"/>
</dbReference>
<evidence type="ECO:0000313" key="8">
    <source>
        <dbReference type="Proteomes" id="UP001165423"/>
    </source>
</evidence>
<dbReference type="Proteomes" id="UP001165423">
    <property type="component" value="Unassembled WGS sequence"/>
</dbReference>
<dbReference type="NCBIfam" id="TIGR00401">
    <property type="entry name" value="msrA"/>
    <property type="match status" value="1"/>
</dbReference>
<comment type="similarity">
    <text evidence="4">Belongs to the MsrA Met sulfoxide reductase family.</text>
</comment>
<sequence length="224" mass="24175">MAPIRSSLFAIGTLALLAACNFAGARSKPVQLPDPKLDAPRSAAAGDQVAVFAGGCFWGVEAVFEHVKGVKDAVSGYAGGSALTARYPIVGSGRTGHAESVRVVYDSARVSYGQLLKVYFSVAHDPTQLNRQSPDVGPQYRSEIFTTSASQKKIADAYIAQLTAARVFAKPIATRVGPLQKFYPAEAYHQDYLRMHPDEPYIVYNDAPKLVHLKQLFPALYRGG</sequence>
<comment type="function">
    <text evidence="4">Has an important function as a repair enzyme for proteins that have been inactivated by oxidation. Catalyzes the reversible oxidation-reduction of methionine sulfoxide in proteins to methionine.</text>
</comment>
<evidence type="ECO:0000256" key="1">
    <source>
        <dbReference type="ARBA" id="ARBA00023002"/>
    </source>
</evidence>
<feature type="signal peptide" evidence="5">
    <location>
        <begin position="1"/>
        <end position="25"/>
    </location>
</feature>
<evidence type="ECO:0000256" key="3">
    <source>
        <dbReference type="ARBA" id="ARBA00048782"/>
    </source>
</evidence>
<dbReference type="HAMAP" id="MF_01401">
    <property type="entry name" value="MsrA"/>
    <property type="match status" value="1"/>
</dbReference>
<dbReference type="EC" id="1.8.4.11" evidence="4"/>
<proteinExistence type="inferred from homology"/>
<keyword evidence="5" id="KW-0732">Signal</keyword>
<comment type="caution">
    <text evidence="7">The sequence shown here is derived from an EMBL/GenBank/DDBJ whole genome shotgun (WGS) entry which is preliminary data.</text>
</comment>
<gene>
    <name evidence="4 7" type="primary">msrA</name>
    <name evidence="7" type="ORF">MQC88_04540</name>
</gene>
<feature type="domain" description="Peptide methionine sulphoxide reductase MsrA" evidence="6">
    <location>
        <begin position="50"/>
        <end position="201"/>
    </location>
</feature>
<accession>A0ABT0A2P6</accession>
<dbReference type="InterPro" id="IPR036509">
    <property type="entry name" value="Met_Sox_Rdtase_MsrA_sf"/>
</dbReference>
<evidence type="ECO:0000256" key="2">
    <source>
        <dbReference type="ARBA" id="ARBA00047806"/>
    </source>
</evidence>
<evidence type="ECO:0000313" key="7">
    <source>
        <dbReference type="EMBL" id="MCJ0825231.1"/>
    </source>
</evidence>
<dbReference type="InterPro" id="IPR002569">
    <property type="entry name" value="Met_Sox_Rdtase_MsrA_dom"/>
</dbReference>
<evidence type="ECO:0000259" key="6">
    <source>
        <dbReference type="Pfam" id="PF01625"/>
    </source>
</evidence>
<dbReference type="EMBL" id="JALGCL010000001">
    <property type="protein sequence ID" value="MCJ0825231.1"/>
    <property type="molecule type" value="Genomic_DNA"/>
</dbReference>
<protein>
    <recommendedName>
        <fullName evidence="4">Peptide methionine sulfoxide reductase MsrA</fullName>
        <shortName evidence="4">Protein-methionine-S-oxide reductase</shortName>
        <ecNumber evidence="4">1.8.4.11</ecNumber>
    </recommendedName>
    <alternativeName>
        <fullName evidence="4">Peptide-methionine (S)-S-oxide reductase</fullName>
        <shortName evidence="4">Peptide Met(O) reductase</shortName>
    </alternativeName>
</protein>
<keyword evidence="8" id="KW-1185">Reference proteome</keyword>
<dbReference type="Pfam" id="PF01625">
    <property type="entry name" value="PMSR"/>
    <property type="match status" value="1"/>
</dbReference>
<dbReference type="PROSITE" id="PS51257">
    <property type="entry name" value="PROKAR_LIPOPROTEIN"/>
    <property type="match status" value="1"/>
</dbReference>
<feature type="chain" id="PRO_5047489413" description="Peptide methionine sulfoxide reductase MsrA" evidence="5">
    <location>
        <begin position="26"/>
        <end position="224"/>
    </location>
</feature>
<organism evidence="7 8">
    <name type="scientific">Cognatiluteimonas sedimenti</name>
    <dbReference type="NCBI Taxonomy" id="2927791"/>
    <lineage>
        <taxon>Bacteria</taxon>
        <taxon>Pseudomonadati</taxon>
        <taxon>Pseudomonadota</taxon>
        <taxon>Gammaproteobacteria</taxon>
        <taxon>Lysobacterales</taxon>
        <taxon>Lysobacteraceae</taxon>
        <taxon>Cognatiluteimonas</taxon>
    </lineage>
</organism>